<dbReference type="EMBL" id="DF237150">
    <property type="protein sequence ID" value="GAQ84705.1"/>
    <property type="molecule type" value="Genomic_DNA"/>
</dbReference>
<dbReference type="AlphaFoldDB" id="A0A0U9HK46"/>
<reference evidence="3 4" key="1">
    <citation type="journal article" date="2014" name="Nat. Commun.">
        <title>Klebsormidium flaccidum genome reveals primary factors for plant terrestrial adaptation.</title>
        <authorList>
            <person name="Hori K."/>
            <person name="Maruyama F."/>
            <person name="Fujisawa T."/>
            <person name="Togashi T."/>
            <person name="Yamamoto N."/>
            <person name="Seo M."/>
            <person name="Sato S."/>
            <person name="Yamada T."/>
            <person name="Mori H."/>
            <person name="Tajima N."/>
            <person name="Moriyama T."/>
            <person name="Ikeuchi M."/>
            <person name="Watanabe M."/>
            <person name="Wada H."/>
            <person name="Kobayashi K."/>
            <person name="Saito M."/>
            <person name="Masuda T."/>
            <person name="Sasaki-Sekimoto Y."/>
            <person name="Mashiguchi K."/>
            <person name="Awai K."/>
            <person name="Shimojima M."/>
            <person name="Masuda S."/>
            <person name="Iwai M."/>
            <person name="Nobusawa T."/>
            <person name="Narise T."/>
            <person name="Kondo S."/>
            <person name="Saito H."/>
            <person name="Sato R."/>
            <person name="Murakawa M."/>
            <person name="Ihara Y."/>
            <person name="Oshima-Yamada Y."/>
            <person name="Ohtaka K."/>
            <person name="Satoh M."/>
            <person name="Sonobe K."/>
            <person name="Ishii M."/>
            <person name="Ohtani R."/>
            <person name="Kanamori-Sato M."/>
            <person name="Honoki R."/>
            <person name="Miyazaki D."/>
            <person name="Mochizuki H."/>
            <person name="Umetsu J."/>
            <person name="Higashi K."/>
            <person name="Shibata D."/>
            <person name="Kamiya Y."/>
            <person name="Sato N."/>
            <person name="Nakamura Y."/>
            <person name="Tabata S."/>
            <person name="Ida S."/>
            <person name="Kurokawa K."/>
            <person name="Ohta H."/>
        </authorList>
    </citation>
    <scope>NUCLEOTIDE SEQUENCE [LARGE SCALE GENOMIC DNA]</scope>
    <source>
        <strain evidence="3 4">NIES-2285</strain>
    </source>
</reference>
<feature type="region of interest" description="Disordered" evidence="1">
    <location>
        <begin position="398"/>
        <end position="430"/>
    </location>
</feature>
<gene>
    <name evidence="3" type="ORF">KFL_002010210</name>
</gene>
<feature type="region of interest" description="Disordered" evidence="1">
    <location>
        <begin position="1"/>
        <end position="109"/>
    </location>
</feature>
<proteinExistence type="predicted"/>
<dbReference type="PANTHER" id="PTHR36793">
    <property type="entry name" value="RIBOSOMAL RNA SMALL SUBUNIT METHYLTRANSFERASE J"/>
    <property type="match status" value="1"/>
</dbReference>
<accession>A0A0U9HK46</accession>
<dbReference type="OrthoDB" id="1716611at2759"/>
<dbReference type="OMA" id="QKTEFNM"/>
<organism evidence="3 4">
    <name type="scientific">Klebsormidium nitens</name>
    <name type="common">Green alga</name>
    <name type="synonym">Ulothrix nitens</name>
    <dbReference type="NCBI Taxonomy" id="105231"/>
    <lineage>
        <taxon>Eukaryota</taxon>
        <taxon>Viridiplantae</taxon>
        <taxon>Streptophyta</taxon>
        <taxon>Klebsormidiophyceae</taxon>
        <taxon>Klebsormidiales</taxon>
        <taxon>Klebsormidiaceae</taxon>
        <taxon>Klebsormidium</taxon>
    </lineage>
</organism>
<name>A0A0U9HK46_KLENI</name>
<evidence type="ECO:0000256" key="1">
    <source>
        <dbReference type="SAM" id="MobiDB-lite"/>
    </source>
</evidence>
<protein>
    <recommendedName>
        <fullName evidence="2">Armadillo-like repeats domain-containing protein</fullName>
    </recommendedName>
</protein>
<evidence type="ECO:0000313" key="3">
    <source>
        <dbReference type="EMBL" id="GAQ84705.1"/>
    </source>
</evidence>
<evidence type="ECO:0000313" key="4">
    <source>
        <dbReference type="Proteomes" id="UP000054558"/>
    </source>
</evidence>
<keyword evidence="4" id="KW-1185">Reference proteome</keyword>
<feature type="compositionally biased region" description="Acidic residues" evidence="1">
    <location>
        <begin position="412"/>
        <end position="430"/>
    </location>
</feature>
<feature type="compositionally biased region" description="Acidic residues" evidence="1">
    <location>
        <begin position="82"/>
        <end position="109"/>
    </location>
</feature>
<dbReference type="InterPro" id="IPR055241">
    <property type="entry name" value="Armadillo_rpt_dom"/>
</dbReference>
<dbReference type="PANTHER" id="PTHR36793:SF1">
    <property type="entry name" value="RIBOSOMAL RNA SMALL SUBUNIT METHYLTRANSFERASE J"/>
    <property type="match status" value="1"/>
</dbReference>
<dbReference type="STRING" id="105231.A0A0U9HK46"/>
<feature type="compositionally biased region" description="Basic and acidic residues" evidence="1">
    <location>
        <begin position="1"/>
        <end position="19"/>
    </location>
</feature>
<feature type="domain" description="Armadillo-like repeats" evidence="2">
    <location>
        <begin position="216"/>
        <end position="306"/>
    </location>
</feature>
<dbReference type="Pfam" id="PF22915">
    <property type="entry name" value="ARMH5"/>
    <property type="match status" value="1"/>
</dbReference>
<sequence length="430" mass="48244">MWRRLQRDQIERSAERMPKEVFVLADSSDDRDDELEDETLEEMDDEEALFEHESTSDEVGDEVASESADGQAEGASTTAESEGVEGEVVESAEVAEAEDVMDEEEEEEGEEVELSWAQEKYMDLKQSVGVVVDRVPGPRVASSNVPWLIAVPLSYLAITLLISVAKVIKKNNTPRAHRKRQVNRNFELVELISKYLEEDKSQLDPKGFRALQSNFKFSPHEILRKYIRYALNEKPFDPEMVSNLLLLRKSSGLSDKDMIGVLNDIASKVVRAKGPVMMDTRGMTEKGIKKKAAVQAIFTKLLYLSELDEFLSPEARKVPERMPPPRTAAPPPPAKDEPLVFRPEMLKQQATGPTQAEIDAEQNQYLRVKEIFGLTDEDADRIRIDTLSESDVVRLEALLGRSPSGAGAAETSSDEEDAEEGEREERDEDS</sequence>
<feature type="compositionally biased region" description="Acidic residues" evidence="1">
    <location>
        <begin position="27"/>
        <end position="48"/>
    </location>
</feature>
<evidence type="ECO:0000259" key="2">
    <source>
        <dbReference type="Pfam" id="PF22915"/>
    </source>
</evidence>
<feature type="region of interest" description="Disordered" evidence="1">
    <location>
        <begin position="315"/>
        <end position="337"/>
    </location>
</feature>
<dbReference type="Proteomes" id="UP000054558">
    <property type="component" value="Unassembled WGS sequence"/>
</dbReference>
<feature type="compositionally biased region" description="Pro residues" evidence="1">
    <location>
        <begin position="321"/>
        <end position="333"/>
    </location>
</feature>